<feature type="transmembrane region" description="Helical" evidence="1">
    <location>
        <begin position="169"/>
        <end position="189"/>
    </location>
</feature>
<dbReference type="GO" id="GO:0005886">
    <property type="term" value="C:plasma membrane"/>
    <property type="evidence" value="ECO:0007669"/>
    <property type="project" value="TreeGrafter"/>
</dbReference>
<keyword evidence="1" id="KW-0472">Membrane</keyword>
<gene>
    <name evidence="2" type="ORF">FEM48_Zijuj01G0020500</name>
</gene>
<accession>A0A978VYH7</accession>
<comment type="caution">
    <text evidence="2">The sequence shown here is derived from an EMBL/GenBank/DDBJ whole genome shotgun (WGS) entry which is preliminary data.</text>
</comment>
<protein>
    <recommendedName>
        <fullName evidence="4">Sodium transporter HKT1-like</fullName>
    </recommendedName>
</protein>
<dbReference type="EMBL" id="JAEACU010000001">
    <property type="protein sequence ID" value="KAH7544761.1"/>
    <property type="molecule type" value="Genomic_DNA"/>
</dbReference>
<dbReference type="AlphaFoldDB" id="A0A978VYH7"/>
<evidence type="ECO:0000313" key="2">
    <source>
        <dbReference type="EMBL" id="KAH7544761.1"/>
    </source>
</evidence>
<dbReference type="GO" id="GO:0015081">
    <property type="term" value="F:sodium ion transmembrane transporter activity"/>
    <property type="evidence" value="ECO:0007669"/>
    <property type="project" value="TreeGrafter"/>
</dbReference>
<feature type="transmembrane region" description="Helical" evidence="1">
    <location>
        <begin position="108"/>
        <end position="130"/>
    </location>
</feature>
<keyword evidence="1" id="KW-1133">Transmembrane helix</keyword>
<dbReference type="InterPro" id="IPR051143">
    <property type="entry name" value="TrkH_K-transport"/>
</dbReference>
<keyword evidence="1" id="KW-0812">Transmembrane</keyword>
<evidence type="ECO:0000256" key="1">
    <source>
        <dbReference type="SAM" id="Phobius"/>
    </source>
</evidence>
<dbReference type="PANTHER" id="PTHR31064">
    <property type="entry name" value="POTASSIUM TRANSPORT PROTEIN DDB_G0292412-RELATED"/>
    <property type="match status" value="1"/>
</dbReference>
<reference evidence="2" key="1">
    <citation type="journal article" date="2021" name="Front. Plant Sci.">
        <title>Chromosome-Scale Genome Assembly for Chinese Sour Jujube and Insights Into Its Genome Evolution and Domestication Signature.</title>
        <authorList>
            <person name="Shen L.-Y."/>
            <person name="Luo H."/>
            <person name="Wang X.-L."/>
            <person name="Wang X.-M."/>
            <person name="Qiu X.-J."/>
            <person name="Liu H."/>
            <person name="Zhou S.-S."/>
            <person name="Jia K.-H."/>
            <person name="Nie S."/>
            <person name="Bao Y.-T."/>
            <person name="Zhang R.-G."/>
            <person name="Yun Q.-Z."/>
            <person name="Chai Y.-H."/>
            <person name="Lu J.-Y."/>
            <person name="Li Y."/>
            <person name="Zhao S.-W."/>
            <person name="Mao J.-F."/>
            <person name="Jia S.-G."/>
            <person name="Mao Y.-M."/>
        </authorList>
    </citation>
    <scope>NUCLEOTIDE SEQUENCE</scope>
    <source>
        <strain evidence="2">AT0</strain>
        <tissue evidence="2">Leaf</tissue>
    </source>
</reference>
<evidence type="ECO:0008006" key="4">
    <source>
        <dbReference type="Google" id="ProtNLM"/>
    </source>
</evidence>
<organism evidence="2 3">
    <name type="scientific">Ziziphus jujuba var. spinosa</name>
    <dbReference type="NCBI Taxonomy" id="714518"/>
    <lineage>
        <taxon>Eukaryota</taxon>
        <taxon>Viridiplantae</taxon>
        <taxon>Streptophyta</taxon>
        <taxon>Embryophyta</taxon>
        <taxon>Tracheophyta</taxon>
        <taxon>Spermatophyta</taxon>
        <taxon>Magnoliopsida</taxon>
        <taxon>eudicotyledons</taxon>
        <taxon>Gunneridae</taxon>
        <taxon>Pentapetalae</taxon>
        <taxon>rosids</taxon>
        <taxon>fabids</taxon>
        <taxon>Rosales</taxon>
        <taxon>Rhamnaceae</taxon>
        <taxon>Paliureae</taxon>
        <taxon>Ziziphus</taxon>
    </lineage>
</organism>
<dbReference type="Proteomes" id="UP000813462">
    <property type="component" value="Unassembled WGS sequence"/>
</dbReference>
<proteinExistence type="predicted"/>
<feature type="transmembrane region" description="Helical" evidence="1">
    <location>
        <begin position="50"/>
        <end position="70"/>
    </location>
</feature>
<sequence length="200" mass="22421">MNSNNLDTSLICHNNLESSPSCNRIACNRQSIKDLIRLFFHFLVFDLNPFWIQLAYFVILSFFGYVALKITKPRTSLKPKDLDLFFTPVSSTMVSSMGTVEMEVFSNIQLVIMTILMLIGGEVFVSMLGLQLSRFKLHISSGDRVEAADPSSTSSVDYKSFTTYNSIECLGSVVLGYLLVVHTLGYILVTKYTTWVPSAN</sequence>
<name>A0A978VYH7_ZIZJJ</name>
<evidence type="ECO:0000313" key="3">
    <source>
        <dbReference type="Proteomes" id="UP000813462"/>
    </source>
</evidence>
<dbReference type="PANTHER" id="PTHR31064:SF30">
    <property type="entry name" value="HIGH-AFFINITY POTASSIUM TRANSPORT PROTEIN-RELATED"/>
    <property type="match status" value="1"/>
</dbReference>